<feature type="compositionally biased region" description="Polar residues" evidence="2">
    <location>
        <begin position="49"/>
        <end position="74"/>
    </location>
</feature>
<accession>A0A1C7N7V9</accession>
<feature type="region of interest" description="Disordered" evidence="2">
    <location>
        <begin position="132"/>
        <end position="212"/>
    </location>
</feature>
<dbReference type="PROSITE" id="PS51257">
    <property type="entry name" value="PROKAR_LIPOPROTEIN"/>
    <property type="match status" value="1"/>
</dbReference>
<dbReference type="SUPFAM" id="SSF50685">
    <property type="entry name" value="Barwin-like endoglucanases"/>
    <property type="match status" value="1"/>
</dbReference>
<dbReference type="OrthoDB" id="406505at2759"/>
<keyword evidence="6" id="KW-1185">Reference proteome</keyword>
<evidence type="ECO:0000256" key="1">
    <source>
        <dbReference type="ARBA" id="ARBA00022729"/>
    </source>
</evidence>
<reference evidence="5 6" key="1">
    <citation type="submission" date="2016-03" db="EMBL/GenBank/DDBJ databases">
        <title>Choanephora cucurbitarum.</title>
        <authorList>
            <person name="Min B."/>
            <person name="Park H."/>
            <person name="Park J.-H."/>
            <person name="Shin H.-D."/>
            <person name="Choi I.-G."/>
        </authorList>
    </citation>
    <scope>NUCLEOTIDE SEQUENCE [LARGE SCALE GENOMIC DNA]</scope>
    <source>
        <strain evidence="5 6">KUS-F28377</strain>
    </source>
</reference>
<feature type="domain" description="RlpA-like protein double-psi beta-barrel" evidence="4">
    <location>
        <begin position="282"/>
        <end position="334"/>
    </location>
</feature>
<dbReference type="PANTHER" id="PTHR31836:SF21">
    <property type="entry name" value="EXPANSIN-LIKE PROTEIN 7"/>
    <property type="match status" value="1"/>
</dbReference>
<proteinExistence type="predicted"/>
<dbReference type="Gene3D" id="2.40.40.10">
    <property type="entry name" value="RlpA-like domain"/>
    <property type="match status" value="1"/>
</dbReference>
<organism evidence="5 6">
    <name type="scientific">Choanephora cucurbitarum</name>
    <dbReference type="NCBI Taxonomy" id="101091"/>
    <lineage>
        <taxon>Eukaryota</taxon>
        <taxon>Fungi</taxon>
        <taxon>Fungi incertae sedis</taxon>
        <taxon>Mucoromycota</taxon>
        <taxon>Mucoromycotina</taxon>
        <taxon>Mucoromycetes</taxon>
        <taxon>Mucorales</taxon>
        <taxon>Mucorineae</taxon>
        <taxon>Choanephoraceae</taxon>
        <taxon>Choanephoroideae</taxon>
        <taxon>Choanephora</taxon>
    </lineage>
</organism>
<dbReference type="InterPro" id="IPR051477">
    <property type="entry name" value="Expansin_CellWall"/>
</dbReference>
<sequence length="339" mass="38425">MKGFILTAILILSLACFSKADLPNDMFYHHHPDLIDVDLDKHFAKPNNRMAQANDNPSQLDSHSSGQTDSGFSQHNREPAQPEQYYTYDRQNDNYENRYYSPPEPAQRNGYNEYSDARNNYFNTFARNSVQNNGYDPYYRNYQSNNQGSNRYNDYSSPPRPVNKIVYNDDGSINWEKSKSDSKNMNNRNQAQQTNGKPFQGHNSQYSNDKEMVPMRMDPSNSAREIRLAGALPEDGYYRGVGTYYDLETRVSSCGKQNQNSELVVALNSQQMGKEAGRNNSNCGKQIEVTGPSGKSVRVTVVDECKTCPKGGLDLSPAAFEEIGDFSHGSIPIKWKFTE</sequence>
<dbReference type="InterPro" id="IPR009009">
    <property type="entry name" value="RlpA-like_DPBB"/>
</dbReference>
<feature type="compositionally biased region" description="Polar residues" evidence="2">
    <location>
        <begin position="141"/>
        <end position="156"/>
    </location>
</feature>
<feature type="region of interest" description="Disordered" evidence="2">
    <location>
        <begin position="48"/>
        <end position="115"/>
    </location>
</feature>
<dbReference type="Proteomes" id="UP000093000">
    <property type="component" value="Unassembled WGS sequence"/>
</dbReference>
<evidence type="ECO:0000256" key="3">
    <source>
        <dbReference type="SAM" id="SignalP"/>
    </source>
</evidence>
<evidence type="ECO:0000256" key="2">
    <source>
        <dbReference type="SAM" id="MobiDB-lite"/>
    </source>
</evidence>
<comment type="caution">
    <text evidence="5">The sequence shown here is derived from an EMBL/GenBank/DDBJ whole genome shotgun (WGS) entry which is preliminary data.</text>
</comment>
<dbReference type="PANTHER" id="PTHR31836">
    <property type="match status" value="1"/>
</dbReference>
<evidence type="ECO:0000259" key="4">
    <source>
        <dbReference type="Pfam" id="PF03330"/>
    </source>
</evidence>
<gene>
    <name evidence="5" type="ORF">A0J61_06892</name>
</gene>
<evidence type="ECO:0000313" key="5">
    <source>
        <dbReference type="EMBL" id="OBZ85058.1"/>
    </source>
</evidence>
<dbReference type="CDD" id="cd22191">
    <property type="entry name" value="DPBB_RlpA_EXP_N-like"/>
    <property type="match status" value="1"/>
</dbReference>
<dbReference type="InterPro" id="IPR036908">
    <property type="entry name" value="RlpA-like_sf"/>
</dbReference>
<evidence type="ECO:0000313" key="6">
    <source>
        <dbReference type="Proteomes" id="UP000093000"/>
    </source>
</evidence>
<dbReference type="Pfam" id="PF03330">
    <property type="entry name" value="DPBB_1"/>
    <property type="match status" value="1"/>
</dbReference>
<feature type="compositionally biased region" description="Polar residues" evidence="2">
    <location>
        <begin position="183"/>
        <end position="207"/>
    </location>
</feature>
<feature type="signal peptide" evidence="3">
    <location>
        <begin position="1"/>
        <end position="20"/>
    </location>
</feature>
<dbReference type="InParanoid" id="A0A1C7N7V9"/>
<dbReference type="AlphaFoldDB" id="A0A1C7N7V9"/>
<protein>
    <submittedName>
        <fullName evidence="5">Allergen Asp f 7</fullName>
    </submittedName>
</protein>
<feature type="chain" id="PRO_5008889536" evidence="3">
    <location>
        <begin position="21"/>
        <end position="339"/>
    </location>
</feature>
<dbReference type="EMBL" id="LUGH01000438">
    <property type="protein sequence ID" value="OBZ85058.1"/>
    <property type="molecule type" value="Genomic_DNA"/>
</dbReference>
<keyword evidence="1 3" id="KW-0732">Signal</keyword>
<name>A0A1C7N7V9_9FUNG</name>
<dbReference type="STRING" id="101091.A0A1C7N7V9"/>